<dbReference type="RefSeq" id="WP_016517527.1">
    <property type="nucleotide sequence ID" value="NZ_KE161030.1"/>
</dbReference>
<accession>S3J5D9</accession>
<name>S3J5D9_9ENTR</name>
<dbReference type="AlphaFoldDB" id="S3J5D9"/>
<comment type="caution">
    <text evidence="1">The sequence shown here is derived from an EMBL/GenBank/DDBJ whole genome shotgun (WGS) entry which is preliminary data.</text>
</comment>
<evidence type="ECO:0000313" key="1">
    <source>
        <dbReference type="EMBL" id="EPF20440.1"/>
    </source>
</evidence>
<organism evidence="1 2">
    <name type="scientific">Cedecea davisae DSM 4568</name>
    <dbReference type="NCBI Taxonomy" id="566551"/>
    <lineage>
        <taxon>Bacteria</taxon>
        <taxon>Pseudomonadati</taxon>
        <taxon>Pseudomonadota</taxon>
        <taxon>Gammaproteobacteria</taxon>
        <taxon>Enterobacterales</taxon>
        <taxon>Enterobacteriaceae</taxon>
        <taxon>Cedecea</taxon>
    </lineage>
</organism>
<gene>
    <name evidence="1" type="ORF">HMPREF0201_00166</name>
</gene>
<evidence type="ECO:0000313" key="2">
    <source>
        <dbReference type="Proteomes" id="UP000014585"/>
    </source>
</evidence>
<reference evidence="1 2" key="1">
    <citation type="submission" date="2013-04" db="EMBL/GenBank/DDBJ databases">
        <authorList>
            <person name="Weinstock G."/>
            <person name="Sodergren E."/>
            <person name="Lobos E.A."/>
            <person name="Fulton L."/>
            <person name="Fulton R."/>
            <person name="Courtney L."/>
            <person name="Fronick C."/>
            <person name="O'Laughlin M."/>
            <person name="Godfrey J."/>
            <person name="Wilson R.M."/>
            <person name="Miner T."/>
            <person name="Farmer C."/>
            <person name="Delehaunty K."/>
            <person name="Cordes M."/>
            <person name="Minx P."/>
            <person name="Tomlinson C."/>
            <person name="Chen J."/>
            <person name="Wollam A."/>
            <person name="Pepin K.H."/>
            <person name="Palsikar V.B."/>
            <person name="Zhang X."/>
            <person name="Suruliraj S."/>
            <person name="Perna N.T."/>
            <person name="Plunkett G."/>
            <person name="Warren W."/>
            <person name="Mitreva M."/>
            <person name="Mardis E.R."/>
            <person name="Wilson R.K."/>
        </authorList>
    </citation>
    <scope>NUCLEOTIDE SEQUENCE [LARGE SCALE GENOMIC DNA]</scope>
    <source>
        <strain evidence="1 2">DSM 4568</strain>
    </source>
</reference>
<dbReference type="Proteomes" id="UP000014585">
    <property type="component" value="Unassembled WGS sequence"/>
</dbReference>
<protein>
    <submittedName>
        <fullName evidence="1">Uncharacterized protein</fullName>
    </submittedName>
</protein>
<sequence>MIKKLLEENSKNTNVEIIKDECVDGDEKMRRIVGKFIRDGMIYSFMNVSGGAWSYISIRFQFIYTAKIKKIIRSDILEIVNSSNKMIPSIKICLNDVKGKDIMINFSFEMPYLKGDVLDDVINPAIDMISFAPDLFSTRMTEKGILHKTIS</sequence>
<dbReference type="HOGENOM" id="CLU_1728058_0_0_6"/>
<dbReference type="EMBL" id="ATDT01000003">
    <property type="protein sequence ID" value="EPF20440.1"/>
    <property type="molecule type" value="Genomic_DNA"/>
</dbReference>
<dbReference type="OrthoDB" id="9883934at2"/>
<proteinExistence type="predicted"/>